<dbReference type="SUPFAM" id="SSF52499">
    <property type="entry name" value="Isochorismatase-like hydrolases"/>
    <property type="match status" value="1"/>
</dbReference>
<dbReference type="InterPro" id="IPR000868">
    <property type="entry name" value="Isochorismatase-like_dom"/>
</dbReference>
<dbReference type="Gene3D" id="3.40.50.850">
    <property type="entry name" value="Isochorismatase-like"/>
    <property type="match status" value="1"/>
</dbReference>
<gene>
    <name evidence="2" type="ORF">DIT71_07670</name>
</gene>
<dbReference type="Pfam" id="PF00857">
    <property type="entry name" value="Isochorismatase"/>
    <property type="match status" value="1"/>
</dbReference>
<proteinExistence type="predicted"/>
<dbReference type="OrthoDB" id="9796958at2"/>
<dbReference type="InterPro" id="IPR036380">
    <property type="entry name" value="Isochorismatase-like_sf"/>
</dbReference>
<name>A0A2V3ZLU6_9GAMM</name>
<dbReference type="InterPro" id="IPR050993">
    <property type="entry name" value="Isochorismatase_domain"/>
</dbReference>
<dbReference type="EMBL" id="QFWX01000003">
    <property type="protein sequence ID" value="PXX91737.1"/>
    <property type="molecule type" value="Genomic_DNA"/>
</dbReference>
<evidence type="ECO:0000259" key="1">
    <source>
        <dbReference type="Pfam" id="PF00857"/>
    </source>
</evidence>
<evidence type="ECO:0000313" key="2">
    <source>
        <dbReference type="EMBL" id="PXX91737.1"/>
    </source>
</evidence>
<sequence length="176" mass="19324">MLMKAEQSILVLVDLQKRLMPAISDGDSVLAESVRLTRIAKLLNVPVIATEQIPEKLGHNDDEVSALADQTVTKIHFDACGGGLVEAMPNDRKQVIIGGCETHVCMLQTALSLLAAGFGVWVVENATGSRHDNDRDAALERLQQAGATIVTVEMVAFEWMQHCEHPRFRDVQKLIK</sequence>
<accession>A0A2V3ZLU6</accession>
<evidence type="ECO:0000313" key="3">
    <source>
        <dbReference type="Proteomes" id="UP000253987"/>
    </source>
</evidence>
<protein>
    <submittedName>
        <fullName evidence="2">Isochorismatase</fullName>
    </submittedName>
</protein>
<comment type="caution">
    <text evidence="2">The sequence shown here is derived from an EMBL/GenBank/DDBJ whole genome shotgun (WGS) entry which is preliminary data.</text>
</comment>
<dbReference type="PANTHER" id="PTHR14119:SF3">
    <property type="entry name" value="ISOCHORISMATASE DOMAIN-CONTAINING PROTEIN 2"/>
    <property type="match status" value="1"/>
</dbReference>
<feature type="domain" description="Isochorismatase-like" evidence="1">
    <location>
        <begin position="8"/>
        <end position="153"/>
    </location>
</feature>
<dbReference type="Proteomes" id="UP000253987">
    <property type="component" value="Unassembled WGS sequence"/>
</dbReference>
<dbReference type="AlphaFoldDB" id="A0A2V3ZLU6"/>
<keyword evidence="3" id="KW-1185">Reference proteome</keyword>
<dbReference type="RefSeq" id="WP_114612618.1">
    <property type="nucleotide sequence ID" value="NZ_QFWX01000003.1"/>
</dbReference>
<reference evidence="3" key="1">
    <citation type="submission" date="2018-05" db="EMBL/GenBank/DDBJ databases">
        <authorList>
            <person name="Lu D."/>
        </authorList>
    </citation>
    <scope>NUCLEOTIDE SEQUENCE [LARGE SCALE GENOMIC DNA]</scope>
    <source>
        <strain evidence="3">F01</strain>
    </source>
</reference>
<reference evidence="2 3" key="2">
    <citation type="submission" date="2018-06" db="EMBL/GenBank/DDBJ databases">
        <title>Marinobactersediminissp. nov, a moderately halophilic bacterium isolated from marine solar saltern.</title>
        <authorList>
            <person name="Zhang Y."/>
        </authorList>
    </citation>
    <scope>NUCLEOTIDE SEQUENCE [LARGE SCALE GENOMIC DNA]</scope>
    <source>
        <strain evidence="2 3">F01</strain>
    </source>
</reference>
<organism evidence="2 3">
    <name type="scientific">Marinobacter vulgaris</name>
    <dbReference type="NCBI Taxonomy" id="1928331"/>
    <lineage>
        <taxon>Bacteria</taxon>
        <taxon>Pseudomonadati</taxon>
        <taxon>Pseudomonadota</taxon>
        <taxon>Gammaproteobacteria</taxon>
        <taxon>Pseudomonadales</taxon>
        <taxon>Marinobacteraceae</taxon>
        <taxon>Marinobacter</taxon>
    </lineage>
</organism>
<dbReference type="PANTHER" id="PTHR14119">
    <property type="entry name" value="HYDROLASE"/>
    <property type="match status" value="1"/>
</dbReference>